<dbReference type="InterPro" id="IPR010970">
    <property type="entry name" value="Cys_dSase_SufS"/>
</dbReference>
<dbReference type="Proteomes" id="UP001595952">
    <property type="component" value="Unassembled WGS sequence"/>
</dbReference>
<evidence type="ECO:0000256" key="4">
    <source>
        <dbReference type="ARBA" id="ARBA00022679"/>
    </source>
</evidence>
<keyword evidence="8" id="KW-0032">Aminotransferase</keyword>
<dbReference type="SUPFAM" id="SSF53383">
    <property type="entry name" value="PLP-dependent transferases"/>
    <property type="match status" value="1"/>
</dbReference>
<protein>
    <recommendedName>
        <fullName evidence="3">cysteine desulfurase</fullName>
        <ecNumber evidence="3">2.8.1.7</ecNumber>
    </recommendedName>
</protein>
<accession>A0ABV9IB56</accession>
<comment type="catalytic activity">
    <reaction evidence="6">
        <text>(sulfur carrier)-H + L-cysteine = (sulfur carrier)-SH + L-alanine</text>
        <dbReference type="Rhea" id="RHEA:43892"/>
        <dbReference type="Rhea" id="RHEA-COMP:14737"/>
        <dbReference type="Rhea" id="RHEA-COMP:14739"/>
        <dbReference type="ChEBI" id="CHEBI:29917"/>
        <dbReference type="ChEBI" id="CHEBI:35235"/>
        <dbReference type="ChEBI" id="CHEBI:57972"/>
        <dbReference type="ChEBI" id="CHEBI:64428"/>
        <dbReference type="EC" id="2.8.1.7"/>
    </reaction>
</comment>
<evidence type="ECO:0000313" key="8">
    <source>
        <dbReference type="EMBL" id="MFC4638841.1"/>
    </source>
</evidence>
<comment type="caution">
    <text evidence="8">The sequence shown here is derived from an EMBL/GenBank/DDBJ whole genome shotgun (WGS) entry which is preliminary data.</text>
</comment>
<evidence type="ECO:0000256" key="5">
    <source>
        <dbReference type="ARBA" id="ARBA00022898"/>
    </source>
</evidence>
<name>A0ABV9IB56_9DEIO</name>
<dbReference type="EMBL" id="JBHSEI010000007">
    <property type="protein sequence ID" value="MFC4638841.1"/>
    <property type="molecule type" value="Genomic_DNA"/>
</dbReference>
<dbReference type="Gene3D" id="3.40.640.10">
    <property type="entry name" value="Type I PLP-dependent aspartate aminotransferase-like (Major domain)"/>
    <property type="match status" value="1"/>
</dbReference>
<reference evidence="9" key="1">
    <citation type="journal article" date="2019" name="Int. J. Syst. Evol. Microbiol.">
        <title>The Global Catalogue of Microorganisms (GCM) 10K type strain sequencing project: providing services to taxonomists for standard genome sequencing and annotation.</title>
        <authorList>
            <consortium name="The Broad Institute Genomics Platform"/>
            <consortium name="The Broad Institute Genome Sequencing Center for Infectious Disease"/>
            <person name="Wu L."/>
            <person name="Ma J."/>
        </authorList>
    </citation>
    <scope>NUCLEOTIDE SEQUENCE [LARGE SCALE GENOMIC DNA]</scope>
    <source>
        <strain evidence="9">CCUG 55995</strain>
    </source>
</reference>
<evidence type="ECO:0000256" key="3">
    <source>
        <dbReference type="ARBA" id="ARBA00012239"/>
    </source>
</evidence>
<dbReference type="CDD" id="cd06453">
    <property type="entry name" value="SufS_like"/>
    <property type="match status" value="1"/>
</dbReference>
<evidence type="ECO:0000256" key="2">
    <source>
        <dbReference type="ARBA" id="ARBA00010447"/>
    </source>
</evidence>
<feature type="domain" description="Aminotransferase class V" evidence="7">
    <location>
        <begin position="31"/>
        <end position="400"/>
    </location>
</feature>
<keyword evidence="5" id="KW-0663">Pyridoxal phosphate</keyword>
<sequence length="416" mass="45150">MTQAATASYDVDRFRQDFPMLRQTAQGHPLVYLDNAATTHKPQVMIDRLVQTYSRGYAKDAEKHTFSRQITAQMEQARARFATFVNAPAPENIVLLQNATEALAIIAEGFTKTELKAGDEIVLTQLEHHSNIIPWLIAAETTGATIKVAPMNDAGEVEPEAVAALLTNRTKVVSVSHVSHVLGTILPVREITGLAHARGVPVVVDGAQATPHMPLDLQEIGCDFYVMCGHKTYGPTSVGLLYGTAEWLERLPAWEGGSDNASQVTFGGWRPKSPPKKFEAGTQALVDIIALGTSVEYLSGIGMGAILRHEHALIQEIIQGLEGIEGVTVLGRPEHRAGLASFVIEGVENPNDVEEFLDQEHGVAVRSGDLSAEPLMKRLGLPGVVRVSLGLYNTPQEAEVLLRGVEHFVQQRNATR</sequence>
<dbReference type="PANTHER" id="PTHR43586">
    <property type="entry name" value="CYSTEINE DESULFURASE"/>
    <property type="match status" value="1"/>
</dbReference>
<dbReference type="InterPro" id="IPR000192">
    <property type="entry name" value="Aminotrans_V_dom"/>
</dbReference>
<dbReference type="PANTHER" id="PTHR43586:SF8">
    <property type="entry name" value="CYSTEINE DESULFURASE 1, CHLOROPLASTIC"/>
    <property type="match status" value="1"/>
</dbReference>
<dbReference type="RefSeq" id="WP_380061844.1">
    <property type="nucleotide sequence ID" value="NZ_JBHSEI010000007.1"/>
</dbReference>
<gene>
    <name evidence="8" type="ORF">ACFO0D_10870</name>
</gene>
<dbReference type="InterPro" id="IPR015424">
    <property type="entry name" value="PyrdxlP-dep_Trfase"/>
</dbReference>
<dbReference type="EC" id="2.8.1.7" evidence="3"/>
<keyword evidence="9" id="KW-1185">Reference proteome</keyword>
<dbReference type="InterPro" id="IPR015421">
    <property type="entry name" value="PyrdxlP-dep_Trfase_major"/>
</dbReference>
<dbReference type="Pfam" id="PF00266">
    <property type="entry name" value="Aminotran_5"/>
    <property type="match status" value="1"/>
</dbReference>
<evidence type="ECO:0000313" key="9">
    <source>
        <dbReference type="Proteomes" id="UP001595952"/>
    </source>
</evidence>
<comment type="cofactor">
    <cofactor evidence="1">
        <name>pyridoxal 5'-phosphate</name>
        <dbReference type="ChEBI" id="CHEBI:597326"/>
    </cofactor>
</comment>
<comment type="similarity">
    <text evidence="2">Belongs to the class-V pyridoxal-phosphate-dependent aminotransferase family. Csd subfamily.</text>
</comment>
<dbReference type="GO" id="GO:0008483">
    <property type="term" value="F:transaminase activity"/>
    <property type="evidence" value="ECO:0007669"/>
    <property type="project" value="UniProtKB-KW"/>
</dbReference>
<evidence type="ECO:0000256" key="6">
    <source>
        <dbReference type="ARBA" id="ARBA00050776"/>
    </source>
</evidence>
<organism evidence="8 9">
    <name type="scientific">Deinococcus hohokamensis</name>
    <dbReference type="NCBI Taxonomy" id="309883"/>
    <lineage>
        <taxon>Bacteria</taxon>
        <taxon>Thermotogati</taxon>
        <taxon>Deinococcota</taxon>
        <taxon>Deinococci</taxon>
        <taxon>Deinococcales</taxon>
        <taxon>Deinococcaceae</taxon>
        <taxon>Deinococcus</taxon>
    </lineage>
</organism>
<evidence type="ECO:0000259" key="7">
    <source>
        <dbReference type="Pfam" id="PF00266"/>
    </source>
</evidence>
<evidence type="ECO:0000256" key="1">
    <source>
        <dbReference type="ARBA" id="ARBA00001933"/>
    </source>
</evidence>
<dbReference type="InterPro" id="IPR015422">
    <property type="entry name" value="PyrdxlP-dep_Trfase_small"/>
</dbReference>
<keyword evidence="4" id="KW-0808">Transferase</keyword>
<dbReference type="Gene3D" id="3.90.1150.10">
    <property type="entry name" value="Aspartate Aminotransferase, domain 1"/>
    <property type="match status" value="1"/>
</dbReference>
<proteinExistence type="inferred from homology"/>